<dbReference type="Pfam" id="PF00135">
    <property type="entry name" value="COesterase"/>
    <property type="match status" value="1"/>
</dbReference>
<dbReference type="InterPro" id="IPR050309">
    <property type="entry name" value="Type-B_Carboxylest/Lipase"/>
</dbReference>
<dbReference type="PANTHER" id="PTHR11559">
    <property type="entry name" value="CARBOXYLESTERASE"/>
    <property type="match status" value="1"/>
</dbReference>
<dbReference type="Gene3D" id="3.40.50.1820">
    <property type="entry name" value="alpha/beta hydrolase"/>
    <property type="match status" value="2"/>
</dbReference>
<reference evidence="3 4" key="1">
    <citation type="submission" date="2020-08" db="EMBL/GenBank/DDBJ databases">
        <title>Whole genome shotgun sequence of Actinoplanes ianthinogenes NBRC 13996.</title>
        <authorList>
            <person name="Komaki H."/>
            <person name="Tamura T."/>
        </authorList>
    </citation>
    <scope>NUCLEOTIDE SEQUENCE [LARGE SCALE GENOMIC DNA]</scope>
    <source>
        <strain evidence="3 4">NBRC 13996</strain>
    </source>
</reference>
<dbReference type="InterPro" id="IPR002018">
    <property type="entry name" value="CarbesteraseB"/>
</dbReference>
<name>A0ABM7MA29_9ACTN</name>
<keyword evidence="4" id="KW-1185">Reference proteome</keyword>
<feature type="region of interest" description="Disordered" evidence="1">
    <location>
        <begin position="1"/>
        <end position="24"/>
    </location>
</feature>
<proteinExistence type="predicted"/>
<accession>A0ABM7MA29</accession>
<feature type="domain" description="Carboxylesterase type B" evidence="2">
    <location>
        <begin position="279"/>
        <end position="743"/>
    </location>
</feature>
<dbReference type="InterPro" id="IPR029058">
    <property type="entry name" value="AB_hydrolase_fold"/>
</dbReference>
<gene>
    <name evidence="3" type="ORF">Aiant_91100</name>
</gene>
<evidence type="ECO:0000313" key="4">
    <source>
        <dbReference type="Proteomes" id="UP000676967"/>
    </source>
</evidence>
<protein>
    <recommendedName>
        <fullName evidence="2">Carboxylesterase type B domain-containing protein</fullName>
    </recommendedName>
</protein>
<evidence type="ECO:0000259" key="2">
    <source>
        <dbReference type="Pfam" id="PF00135"/>
    </source>
</evidence>
<dbReference type="SUPFAM" id="SSF53474">
    <property type="entry name" value="alpha/beta-Hydrolases"/>
    <property type="match status" value="2"/>
</dbReference>
<organism evidence="3 4">
    <name type="scientific">Actinoplanes ianthinogenes</name>
    <dbReference type="NCBI Taxonomy" id="122358"/>
    <lineage>
        <taxon>Bacteria</taxon>
        <taxon>Bacillati</taxon>
        <taxon>Actinomycetota</taxon>
        <taxon>Actinomycetes</taxon>
        <taxon>Micromonosporales</taxon>
        <taxon>Micromonosporaceae</taxon>
        <taxon>Actinoplanes</taxon>
    </lineage>
</organism>
<dbReference type="PROSITE" id="PS00941">
    <property type="entry name" value="CARBOXYLESTERASE_B_2"/>
    <property type="match status" value="1"/>
</dbReference>
<dbReference type="EMBL" id="AP023356">
    <property type="protein sequence ID" value="BCJ48453.1"/>
    <property type="molecule type" value="Genomic_DNA"/>
</dbReference>
<dbReference type="Proteomes" id="UP000676967">
    <property type="component" value="Chromosome"/>
</dbReference>
<sequence>MDTPVRTTGCGARPPATSSTRTIPSGGISRTYLLHLPDGYRAGRPTPVVLSFHGRTRTSAYQEELTQMDRLDAIVAYPQGTIGSDGEPSFQGAPYSSGADDVLFTSDLLNDLQRRLCVDPARIYVAGKSNGGGFAGLLACRMAGRIAASAQVSGAFYPQGGTCQPMRPTPILEFHGTADGTIPYDGNPAKGLPSIPSWLGAWAVRNRCSGDPVPSVPATGVTKLTWPGCAAPVEHYRIDGLGHTWPSTTPNPDSATPTVIDATPIIAKFFADHPLATRPVARTDAGTIRGVTVRGVEQFLGVRYAAAPTGALRFRDPQPVPPWTGLRDTAVLGANCPQGNRGSEDCLFLNIYRPAGTRPGDRLPVFFWIHGGGFTGGSGDDDGSALATANHMIVVTINYRLGALGFLADPALSRADGSSGNYGLLDQQAALRWVHRNAPAIGADAGKVTIGGESAGGGSVCALLASPTAAGLFRGAVIESDDCSHDVDRLSWAQQRGAAVVTAVGCGAAADVAACLRTTPAADLVAKTSYIAPNVSGRVLPMLPATAIARGRWNRVPVLIGSNREEGRSFSTFATGYDDAAYRAWLTTGPDWPPVAGTVRFGPEVAARIAEAYPITRFTGAYPAAYAIGQVLTDSGTRGLGGCTQLTVARSLARQTPTYYYQFEDPAPPRLSDTPADYDYAASHAYELAYLWRPDTASMSGAQRQLSAEMIRRWGTFVTRGVPQDWPALRPAGGSALSLRPGGASRPVPVRTVSDEHHCALWKDVLGFGPTA</sequence>
<evidence type="ECO:0000313" key="3">
    <source>
        <dbReference type="EMBL" id="BCJ48453.1"/>
    </source>
</evidence>
<dbReference type="InterPro" id="IPR019819">
    <property type="entry name" value="Carboxylesterase_B_CS"/>
</dbReference>
<evidence type="ECO:0000256" key="1">
    <source>
        <dbReference type="SAM" id="MobiDB-lite"/>
    </source>
</evidence>